<feature type="region of interest" description="Disordered" evidence="1">
    <location>
        <begin position="1054"/>
        <end position="1094"/>
    </location>
</feature>
<feature type="region of interest" description="Disordered" evidence="1">
    <location>
        <begin position="379"/>
        <end position="419"/>
    </location>
</feature>
<feature type="compositionally biased region" description="Basic and acidic residues" evidence="1">
    <location>
        <begin position="648"/>
        <end position="658"/>
    </location>
</feature>
<feature type="compositionally biased region" description="Basic and acidic residues" evidence="1">
    <location>
        <begin position="706"/>
        <end position="720"/>
    </location>
</feature>
<feature type="compositionally biased region" description="Polar residues" evidence="1">
    <location>
        <begin position="738"/>
        <end position="752"/>
    </location>
</feature>
<feature type="compositionally biased region" description="Basic and acidic residues" evidence="1">
    <location>
        <begin position="782"/>
        <end position="792"/>
    </location>
</feature>
<keyword evidence="3" id="KW-1185">Reference proteome</keyword>
<feature type="compositionally biased region" description="Basic and acidic residues" evidence="1">
    <location>
        <begin position="1060"/>
        <end position="1073"/>
    </location>
</feature>
<feature type="compositionally biased region" description="Basic and acidic residues" evidence="1">
    <location>
        <begin position="464"/>
        <end position="483"/>
    </location>
</feature>
<feature type="region of interest" description="Disordered" evidence="1">
    <location>
        <begin position="53"/>
        <end position="117"/>
    </location>
</feature>
<dbReference type="OrthoDB" id="5341904at2759"/>
<feature type="compositionally biased region" description="Polar residues" evidence="1">
    <location>
        <begin position="108"/>
        <end position="117"/>
    </location>
</feature>
<feature type="region of interest" description="Disordered" evidence="1">
    <location>
        <begin position="1347"/>
        <end position="1366"/>
    </location>
</feature>
<evidence type="ECO:0000313" key="2">
    <source>
        <dbReference type="EMBL" id="OQO07598.1"/>
    </source>
</evidence>
<feature type="compositionally biased region" description="Low complexity" evidence="1">
    <location>
        <begin position="1112"/>
        <end position="1124"/>
    </location>
</feature>
<feature type="region of interest" description="Disordered" evidence="1">
    <location>
        <begin position="1233"/>
        <end position="1254"/>
    </location>
</feature>
<feature type="compositionally biased region" description="Gly residues" evidence="1">
    <location>
        <begin position="1356"/>
        <end position="1366"/>
    </location>
</feature>
<feature type="compositionally biased region" description="Polar residues" evidence="1">
    <location>
        <begin position="821"/>
        <end position="847"/>
    </location>
</feature>
<protein>
    <submittedName>
        <fullName evidence="2">Uncharacterized protein</fullName>
    </submittedName>
</protein>
<comment type="caution">
    <text evidence="2">The sequence shown here is derived from an EMBL/GenBank/DDBJ whole genome shotgun (WGS) entry which is preliminary data.</text>
</comment>
<feature type="region of interest" description="Disordered" evidence="1">
    <location>
        <begin position="608"/>
        <end position="658"/>
    </location>
</feature>
<dbReference type="InParanoid" id="A0A1V8T8N8"/>
<organism evidence="2 3">
    <name type="scientific">Cryoendolithus antarcticus</name>
    <dbReference type="NCBI Taxonomy" id="1507870"/>
    <lineage>
        <taxon>Eukaryota</taxon>
        <taxon>Fungi</taxon>
        <taxon>Dikarya</taxon>
        <taxon>Ascomycota</taxon>
        <taxon>Pezizomycotina</taxon>
        <taxon>Dothideomycetes</taxon>
        <taxon>Dothideomycetidae</taxon>
        <taxon>Cladosporiales</taxon>
        <taxon>Cladosporiaceae</taxon>
        <taxon>Cryoendolithus</taxon>
    </lineage>
</organism>
<name>A0A1V8T8N8_9PEZI</name>
<dbReference type="Proteomes" id="UP000192596">
    <property type="component" value="Unassembled WGS sequence"/>
</dbReference>
<feature type="compositionally biased region" description="Basic and acidic residues" evidence="1">
    <location>
        <begin position="1240"/>
        <end position="1251"/>
    </location>
</feature>
<feature type="compositionally biased region" description="Basic and acidic residues" evidence="1">
    <location>
        <begin position="63"/>
        <end position="77"/>
    </location>
</feature>
<feature type="region of interest" description="Disordered" evidence="1">
    <location>
        <begin position="698"/>
        <end position="796"/>
    </location>
</feature>
<proteinExistence type="predicted"/>
<feature type="region of interest" description="Disordered" evidence="1">
    <location>
        <begin position="1110"/>
        <end position="1129"/>
    </location>
</feature>
<feature type="region of interest" description="Disordered" evidence="1">
    <location>
        <begin position="461"/>
        <end position="501"/>
    </location>
</feature>
<feature type="compositionally biased region" description="Basic residues" evidence="1">
    <location>
        <begin position="625"/>
        <end position="640"/>
    </location>
</feature>
<feature type="region of interest" description="Disordered" evidence="1">
    <location>
        <begin position="821"/>
        <end position="939"/>
    </location>
</feature>
<reference evidence="3" key="1">
    <citation type="submission" date="2017-03" db="EMBL/GenBank/DDBJ databases">
        <title>Genomes of endolithic fungi from Antarctica.</title>
        <authorList>
            <person name="Coleine C."/>
            <person name="Masonjones S."/>
            <person name="Stajich J.E."/>
        </authorList>
    </citation>
    <scope>NUCLEOTIDE SEQUENCE [LARGE SCALE GENOMIC DNA]</scope>
    <source>
        <strain evidence="3">CCFEE 5527</strain>
    </source>
</reference>
<dbReference type="EMBL" id="NAJO01000014">
    <property type="protein sequence ID" value="OQO07598.1"/>
    <property type="molecule type" value="Genomic_DNA"/>
</dbReference>
<accession>A0A1V8T8N8</accession>
<gene>
    <name evidence="2" type="ORF">B0A48_07295</name>
</gene>
<feature type="region of interest" description="Disordered" evidence="1">
    <location>
        <begin position="1"/>
        <end position="34"/>
    </location>
</feature>
<evidence type="ECO:0000313" key="3">
    <source>
        <dbReference type="Proteomes" id="UP000192596"/>
    </source>
</evidence>
<evidence type="ECO:0000256" key="1">
    <source>
        <dbReference type="SAM" id="MobiDB-lite"/>
    </source>
</evidence>
<sequence length="1385" mass="148544">MVPRASTFSVPPPVRLRLSRSKSGKRDQSPDLESEILKTSYLELNRPHVRQQLKKQLSGTFETSRKSSLEAGRKPSHDSVFSADNMGSKDALRASQSRPALTVGANPSAKSSSSTLNSIGAARRQSVLQDGQTIDVEAAINLLQELKKQASPEELVALHRALLPTREIETVTSPKLIEEGADRYSAVFTQSSTRRSSKLPPGLATRGGFDEDVLRKPENAITPKKSKSVIEHTITTSSWGHRHGAGSVNSLAALDLAEENPVFASSRPETPDQRYVHAGGYAPGTLRITNGAASPEPMMAMEQMRADAHNAAVSRASLDFHPGHTEHRDLPLRERILQSASDRASREIVAPLSIRRSLGLTPSSPVPLQIATDVAEQDYNRGGSVSPLSVRNDGPISRQRSRERMSAVSAEYSSDCEISESPRDLRTIMNFASRLSTVYGEDQEPEDANNGTPEAALARLAGHGSRDAPQEPHQAPVHDHSDGRPTPPPHVDSGYGSDGSDRARRIAEKERLLNERLASDTPSPPPHAEHTVTTTFAVSSVLEGDNDDAKSFRSLYTFKEFLTSPGLLTENAPPMPSPLSGKRPPLLHALRSKSSTKRSSVVATTALPEPTGVLPSTTTIETKSKSKRVSKAPKPARKLQKPLPAHLQSKEAAARKEGVREVAPKLELDIPAPSMGYGVSVTDEPTRPPMMARTFSEKLTAAPEMIDPRALENEPSEYRRSAPVASQRQDVPVEHATLNGSDAQNTAPTSVLTRGRPLPSSPHESPVEAKKSSGMFRFRSKSRGESATRSSEDIISGNATMTTSDFSSVTATLGSGPYDLSTNQFQRLNPSSSKAGPQSPWQISTGLSKAKSVTGMNEEAASELARSKSRDVAGMDLVPSNDRPRMATPKSSQTGQQAQGKANARQVKNAKSTKSLRSVEDSFPEWQSKHDAPKLSAAQEQHAKHLSMYAESIPPMPEMPIDIGKRAAKADEMMAKKRGSPGSSARASVEVHHHLSVTTTAITAKGKKSYKVQELELAEEKAANAQHLATLAPAVRAKATDADIHIAVRELDGSNSELSSVDHSRPTSAETEKAQAYAGAAPSSPSHDATHTGWPGWEKQAQLWRSHRESIAASSTAQTPPATTDYLTRVRASRPGLSTSPSIIVSRYITPLGSDNAARVNVGPDPTSAAARHADAYRDLLDEQTDDKENQLVQVGKVQTSRTDSAFGNTTTSTQTYTTISSAVYSNNSTKEIRVQPTTRDPRPAKQDVPRFDSAFSAKSYATTTTTTSNLSSSAPGKQIYTPYNPSYATASNFNVNNPFTLSRALLASHSAASSTESLTQGSGIVVDRYSGGLQYEWERGAGFGGSAGTRLSGSGSPGGARRGGGLAESYGVDLGDVPVFLRRG</sequence>
<feature type="compositionally biased region" description="Polar residues" evidence="1">
    <location>
        <begin position="889"/>
        <end position="900"/>
    </location>
</feature>